<dbReference type="PANTHER" id="PTHR47974">
    <property type="entry name" value="OS07G0415500 PROTEIN"/>
    <property type="match status" value="1"/>
</dbReference>
<evidence type="ECO:0000256" key="2">
    <source>
        <dbReference type="ARBA" id="ARBA00022527"/>
    </source>
</evidence>
<evidence type="ECO:0000256" key="15">
    <source>
        <dbReference type="ARBA" id="ARBA00047899"/>
    </source>
</evidence>
<evidence type="ECO:0000256" key="9">
    <source>
        <dbReference type="ARBA" id="ARBA00022840"/>
    </source>
</evidence>
<dbReference type="InterPro" id="IPR001480">
    <property type="entry name" value="Bulb-type_lectin_dom"/>
</dbReference>
<evidence type="ECO:0000256" key="18">
    <source>
        <dbReference type="PROSITE-ProRule" id="PRU10141"/>
    </source>
</evidence>
<keyword evidence="5 19" id="KW-0812">Transmembrane</keyword>
<evidence type="ECO:0000256" key="3">
    <source>
        <dbReference type="ARBA" id="ARBA00022536"/>
    </source>
</evidence>
<dbReference type="SUPFAM" id="SSF56112">
    <property type="entry name" value="Protein kinase-like (PK-like)"/>
    <property type="match status" value="1"/>
</dbReference>
<feature type="domain" description="Bulb-type lectin" evidence="22">
    <location>
        <begin position="21"/>
        <end position="150"/>
    </location>
</feature>
<dbReference type="SMART" id="SM00473">
    <property type="entry name" value="PAN_AP"/>
    <property type="match status" value="1"/>
</dbReference>
<keyword evidence="14" id="KW-0325">Glycoprotein</keyword>
<organism evidence="24">
    <name type="scientific">Setaria italica</name>
    <name type="common">Foxtail millet</name>
    <name type="synonym">Panicum italicum</name>
    <dbReference type="NCBI Taxonomy" id="4555"/>
    <lineage>
        <taxon>Eukaryota</taxon>
        <taxon>Viridiplantae</taxon>
        <taxon>Streptophyta</taxon>
        <taxon>Embryophyta</taxon>
        <taxon>Tracheophyta</taxon>
        <taxon>Spermatophyta</taxon>
        <taxon>Magnoliopsida</taxon>
        <taxon>Liliopsida</taxon>
        <taxon>Poales</taxon>
        <taxon>Poaceae</taxon>
        <taxon>PACMAD clade</taxon>
        <taxon>Panicoideae</taxon>
        <taxon>Panicodae</taxon>
        <taxon>Paniceae</taxon>
        <taxon>Cenchrinae</taxon>
        <taxon>Setaria</taxon>
    </lineage>
</organism>
<feature type="chain" id="PRO_5016671140" description="Receptor-like serine/threonine-protein kinase" evidence="20">
    <location>
        <begin position="18"/>
        <end position="796"/>
    </location>
</feature>
<name>A0A368RTX5_SETIT</name>
<feature type="signal peptide" evidence="20">
    <location>
        <begin position="1"/>
        <end position="17"/>
    </location>
</feature>
<evidence type="ECO:0000256" key="13">
    <source>
        <dbReference type="ARBA" id="ARBA00023170"/>
    </source>
</evidence>
<keyword evidence="3" id="KW-0245">EGF-like domain</keyword>
<dbReference type="InterPro" id="IPR024171">
    <property type="entry name" value="SRK-like_kinase"/>
</dbReference>
<dbReference type="SUPFAM" id="SSF51110">
    <property type="entry name" value="alpha-D-mannose-specific plant lectins"/>
    <property type="match status" value="1"/>
</dbReference>
<evidence type="ECO:0000256" key="4">
    <source>
        <dbReference type="ARBA" id="ARBA00022679"/>
    </source>
</evidence>
<dbReference type="PIRSF" id="PIRSF000641">
    <property type="entry name" value="SRK"/>
    <property type="match status" value="1"/>
</dbReference>
<dbReference type="SMART" id="SM00108">
    <property type="entry name" value="B_lectin"/>
    <property type="match status" value="1"/>
</dbReference>
<dbReference type="FunFam" id="2.90.10.10:FF:000002">
    <property type="entry name" value="Serine/threonine-protein kinase"/>
    <property type="match status" value="1"/>
</dbReference>
<evidence type="ECO:0000259" key="22">
    <source>
        <dbReference type="PROSITE" id="PS50927"/>
    </source>
</evidence>
<feature type="transmembrane region" description="Helical" evidence="19">
    <location>
        <begin position="442"/>
        <end position="464"/>
    </location>
</feature>
<dbReference type="GO" id="GO:0004674">
    <property type="term" value="F:protein serine/threonine kinase activity"/>
    <property type="evidence" value="ECO:0007669"/>
    <property type="project" value="UniProtKB-KW"/>
</dbReference>
<proteinExistence type="inferred from homology"/>
<sequence length="796" mass="88307">MLLVLLLFVLIFSPLHAASARDTISPGETLGGSDVIVSSNGKYALGFFKTGSESSGNTSNYWYLGIWINRVPTMTTVWVANEDAPIADLTTAVLTISLDGNLVVLNHVSKSIIWTTQANVTTNNTVATLSDGGNLILQKSLDLTDVLWQSFDHPTNSLLPGAKLGRDKVTGLNRRLVSRKNWVDQAPGAYSLELDPTGAAQFILVELNSGVTYWSSGVWNGRFFNSIPDMGAYSEFVNNSREVYLTTPLQDVTMAMHLSLEVSGQLKAYVWYEQLQDWVTSAVQPKSQCDVYAICGPYTICDDNVIPSCNCMKGFSIKSLKDWELGDRTGGCIRNKPLDYCSNNKATGSRDGFYNIPCFRLPQNAQSTTVIASEGECAQACLSNCSCTAYSFGDYGCYVWHDELLNVKQQQYSDLTSTKVEFLKVRLAAKELNSWENHRREMLVWVVTSATVALFGLVLLLIIWRNRKIQYFRKFNGVQGGNGIVAFRYIDLKHATKSFSIKLGSGGFGSVYKGFLADSTAIAVKMLDGFRQGEKQFRAEVSSIGIIHHVNLVKLIGFCCEGNKRLLVYEYLPYHSLDVHVFQRSVTFLNWKTRYQVALGVARGLAYLHESCRECIIHCDIKPQNILLDASFTPKIADFGMAKFMQRDSSRALTTMRGTIGYLAPEWLSGVAITTKIDVYSYGMVLLEIISGRRNTSEQCTSCADNDVYFPLQVANNLLKGDVQVLVDPKLCGDFSLEEVERVCKIACWCIQDKDSDRPAMGEVVQFLDGLREVDVPPLPKILQAVAGSPPLLNNM</sequence>
<dbReference type="InterPro" id="IPR017441">
    <property type="entry name" value="Protein_kinase_ATP_BS"/>
</dbReference>
<evidence type="ECO:0000256" key="8">
    <source>
        <dbReference type="ARBA" id="ARBA00022777"/>
    </source>
</evidence>
<keyword evidence="10 19" id="KW-1133">Transmembrane helix</keyword>
<keyword evidence="2 17" id="KW-0723">Serine/threonine-protein kinase</keyword>
<evidence type="ECO:0000313" key="24">
    <source>
        <dbReference type="EMBL" id="RCV33609.1"/>
    </source>
</evidence>
<dbReference type="CDD" id="cd14066">
    <property type="entry name" value="STKc_IRAK"/>
    <property type="match status" value="1"/>
</dbReference>
<keyword evidence="7 17" id="KW-0547">Nucleotide-binding</keyword>
<dbReference type="InterPro" id="IPR000719">
    <property type="entry name" value="Prot_kinase_dom"/>
</dbReference>
<comment type="catalytic activity">
    <reaction evidence="16 17">
        <text>L-seryl-[protein] + ATP = O-phospho-L-seryl-[protein] + ADP + H(+)</text>
        <dbReference type="Rhea" id="RHEA:17989"/>
        <dbReference type="Rhea" id="RHEA-COMP:9863"/>
        <dbReference type="Rhea" id="RHEA-COMP:11604"/>
        <dbReference type="ChEBI" id="CHEBI:15378"/>
        <dbReference type="ChEBI" id="CHEBI:29999"/>
        <dbReference type="ChEBI" id="CHEBI:30616"/>
        <dbReference type="ChEBI" id="CHEBI:83421"/>
        <dbReference type="ChEBI" id="CHEBI:456216"/>
        <dbReference type="EC" id="2.7.11.1"/>
    </reaction>
</comment>
<dbReference type="PROSITE" id="PS00108">
    <property type="entry name" value="PROTEIN_KINASE_ST"/>
    <property type="match status" value="1"/>
</dbReference>
<dbReference type="PROSITE" id="PS50948">
    <property type="entry name" value="PAN"/>
    <property type="match status" value="1"/>
</dbReference>
<dbReference type="CDD" id="cd00028">
    <property type="entry name" value="B_lectin"/>
    <property type="match status" value="1"/>
</dbReference>
<keyword evidence="4 17" id="KW-0808">Transferase</keyword>
<accession>A0A368RTX5</accession>
<dbReference type="EC" id="2.7.11.1" evidence="17"/>
<dbReference type="InterPro" id="IPR003609">
    <property type="entry name" value="Pan_app"/>
</dbReference>
<dbReference type="InterPro" id="IPR000858">
    <property type="entry name" value="S_locus_glycoprot_dom"/>
</dbReference>
<evidence type="ECO:0000259" key="21">
    <source>
        <dbReference type="PROSITE" id="PS50011"/>
    </source>
</evidence>
<evidence type="ECO:0000256" key="19">
    <source>
        <dbReference type="SAM" id="Phobius"/>
    </source>
</evidence>
<dbReference type="OrthoDB" id="588927at2759"/>
<comment type="catalytic activity">
    <reaction evidence="15 17">
        <text>L-threonyl-[protein] + ATP = O-phospho-L-threonyl-[protein] + ADP + H(+)</text>
        <dbReference type="Rhea" id="RHEA:46608"/>
        <dbReference type="Rhea" id="RHEA-COMP:11060"/>
        <dbReference type="Rhea" id="RHEA-COMP:11605"/>
        <dbReference type="ChEBI" id="CHEBI:15378"/>
        <dbReference type="ChEBI" id="CHEBI:30013"/>
        <dbReference type="ChEBI" id="CHEBI:30616"/>
        <dbReference type="ChEBI" id="CHEBI:61977"/>
        <dbReference type="ChEBI" id="CHEBI:456216"/>
        <dbReference type="EC" id="2.7.11.1"/>
    </reaction>
</comment>
<comment type="subcellular location">
    <subcellularLocation>
        <location evidence="1">Membrane</location>
        <topology evidence="1">Single-pass type I membrane protein</topology>
    </subcellularLocation>
</comment>
<dbReference type="GO" id="GO:0005524">
    <property type="term" value="F:ATP binding"/>
    <property type="evidence" value="ECO:0007669"/>
    <property type="project" value="UniProtKB-UniRule"/>
</dbReference>
<dbReference type="FunFam" id="3.30.200.20:FF:000178">
    <property type="entry name" value="serine/threonine-protein kinase PBS1-like"/>
    <property type="match status" value="1"/>
</dbReference>
<dbReference type="GO" id="GO:0106310">
    <property type="term" value="F:protein serine kinase activity"/>
    <property type="evidence" value="ECO:0007669"/>
    <property type="project" value="RHEA"/>
</dbReference>
<evidence type="ECO:0000256" key="1">
    <source>
        <dbReference type="ARBA" id="ARBA00004479"/>
    </source>
</evidence>
<dbReference type="Gene3D" id="2.90.10.10">
    <property type="entry name" value="Bulb-type lectin domain"/>
    <property type="match status" value="1"/>
</dbReference>
<evidence type="ECO:0000256" key="5">
    <source>
        <dbReference type="ARBA" id="ARBA00022692"/>
    </source>
</evidence>
<feature type="domain" description="Apple" evidence="23">
    <location>
        <begin position="341"/>
        <end position="427"/>
    </location>
</feature>
<dbReference type="Pfam" id="PF01453">
    <property type="entry name" value="B_lectin"/>
    <property type="match status" value="1"/>
</dbReference>
<dbReference type="InterPro" id="IPR011009">
    <property type="entry name" value="Kinase-like_dom_sf"/>
</dbReference>
<dbReference type="SMART" id="SM00220">
    <property type="entry name" value="S_TKc"/>
    <property type="match status" value="1"/>
</dbReference>
<dbReference type="InterPro" id="IPR008271">
    <property type="entry name" value="Ser/Thr_kinase_AS"/>
</dbReference>
<dbReference type="EMBL" id="CM003534">
    <property type="protein sequence ID" value="RCV33609.1"/>
    <property type="molecule type" value="Genomic_DNA"/>
</dbReference>
<dbReference type="PANTHER" id="PTHR47974:SF19">
    <property type="entry name" value="RECEPTOR-LIKE SERINE_THREONINE-PROTEIN KINASE"/>
    <property type="match status" value="1"/>
</dbReference>
<dbReference type="Pfam" id="PF00954">
    <property type="entry name" value="S_locus_glycop"/>
    <property type="match status" value="1"/>
</dbReference>
<feature type="domain" description="Protein kinase" evidence="21">
    <location>
        <begin position="497"/>
        <end position="768"/>
    </location>
</feature>
<gene>
    <name evidence="24" type="ORF">SETIT_7G095700v2</name>
</gene>
<evidence type="ECO:0000256" key="11">
    <source>
        <dbReference type="ARBA" id="ARBA00023136"/>
    </source>
</evidence>
<dbReference type="Gene3D" id="3.30.200.20">
    <property type="entry name" value="Phosphorylase Kinase, domain 1"/>
    <property type="match status" value="1"/>
</dbReference>
<evidence type="ECO:0000256" key="10">
    <source>
        <dbReference type="ARBA" id="ARBA00022989"/>
    </source>
</evidence>
<keyword evidence="11 19" id="KW-0472">Membrane</keyword>
<dbReference type="Gene3D" id="1.10.510.10">
    <property type="entry name" value="Transferase(Phosphotransferase) domain 1"/>
    <property type="match status" value="1"/>
</dbReference>
<dbReference type="KEGG" id="sita:101760362"/>
<evidence type="ECO:0000256" key="6">
    <source>
        <dbReference type="ARBA" id="ARBA00022729"/>
    </source>
</evidence>
<keyword evidence="12" id="KW-1015">Disulfide bond</keyword>
<keyword evidence="9 17" id="KW-0067">ATP-binding</keyword>
<reference evidence="24" key="1">
    <citation type="journal article" date="2012" name="Nat. Biotechnol.">
        <title>Reference genome sequence of the model plant Setaria.</title>
        <authorList>
            <person name="Bennetzen J.L."/>
            <person name="Schmutz J."/>
            <person name="Wang H."/>
            <person name="Percifield R."/>
            <person name="Hawkins J."/>
            <person name="Pontaroli A.C."/>
            <person name="Estep M."/>
            <person name="Feng L."/>
            <person name="Vaughn J.N."/>
            <person name="Grimwood J."/>
            <person name="Jenkins J."/>
            <person name="Barry K."/>
            <person name="Lindquist E."/>
            <person name="Hellsten U."/>
            <person name="Deshpande S."/>
            <person name="Wang X."/>
            <person name="Wu X."/>
            <person name="Mitros T."/>
            <person name="Triplett J."/>
            <person name="Yang X."/>
            <person name="Ye C.Y."/>
            <person name="Mauro-Herrera M."/>
            <person name="Wang L."/>
            <person name="Li P."/>
            <person name="Sharma M."/>
            <person name="Sharma R."/>
            <person name="Ronald P.C."/>
            <person name="Panaud O."/>
            <person name="Kellogg E.A."/>
            <person name="Brutnell T.P."/>
            <person name="Doust A.N."/>
            <person name="Tuskan G.A."/>
            <person name="Rokhsar D."/>
            <person name="Devos K.M."/>
        </authorList>
    </citation>
    <scope>NUCLEOTIDE SEQUENCE [LARGE SCALE GENOMIC DNA]</scope>
    <source>
        <strain evidence="24">Yugu1</strain>
    </source>
</reference>
<protein>
    <recommendedName>
        <fullName evidence="17">Receptor-like serine/threonine-protein kinase</fullName>
        <ecNumber evidence="17">2.7.11.1</ecNumber>
    </recommendedName>
</protein>
<evidence type="ECO:0000256" key="20">
    <source>
        <dbReference type="SAM" id="SignalP"/>
    </source>
</evidence>
<evidence type="ECO:0000256" key="7">
    <source>
        <dbReference type="ARBA" id="ARBA00022741"/>
    </source>
</evidence>
<evidence type="ECO:0000259" key="23">
    <source>
        <dbReference type="PROSITE" id="PS50948"/>
    </source>
</evidence>
<evidence type="ECO:0000256" key="14">
    <source>
        <dbReference type="ARBA" id="ARBA00023180"/>
    </source>
</evidence>
<dbReference type="GO" id="GO:0051707">
    <property type="term" value="P:response to other organism"/>
    <property type="evidence" value="ECO:0007669"/>
    <property type="project" value="UniProtKB-ARBA"/>
</dbReference>
<evidence type="ECO:0000256" key="17">
    <source>
        <dbReference type="PIRNR" id="PIRNR000641"/>
    </source>
</evidence>
<dbReference type="CDD" id="cd01098">
    <property type="entry name" value="PAN_AP_plant"/>
    <property type="match status" value="1"/>
</dbReference>
<dbReference type="GO" id="GO:0016020">
    <property type="term" value="C:membrane"/>
    <property type="evidence" value="ECO:0007669"/>
    <property type="project" value="UniProtKB-SubCell"/>
</dbReference>
<dbReference type="GO" id="GO:0048544">
    <property type="term" value="P:recognition of pollen"/>
    <property type="evidence" value="ECO:0007669"/>
    <property type="project" value="InterPro"/>
</dbReference>
<evidence type="ECO:0000256" key="16">
    <source>
        <dbReference type="ARBA" id="ARBA00048679"/>
    </source>
</evidence>
<dbReference type="FunFam" id="1.10.510.10:FF:000227">
    <property type="entry name" value="Serine/threonine-protein kinase"/>
    <property type="match status" value="1"/>
</dbReference>
<keyword evidence="6 20" id="KW-0732">Signal</keyword>
<evidence type="ECO:0000256" key="12">
    <source>
        <dbReference type="ARBA" id="ARBA00023157"/>
    </source>
</evidence>
<dbReference type="PROSITE" id="PS00107">
    <property type="entry name" value="PROTEIN_KINASE_ATP"/>
    <property type="match status" value="1"/>
</dbReference>
<dbReference type="InterPro" id="IPR036426">
    <property type="entry name" value="Bulb-type_lectin_dom_sf"/>
</dbReference>
<dbReference type="AlphaFoldDB" id="A0A368RTX5"/>
<dbReference type="Pfam" id="PF00069">
    <property type="entry name" value="Pkinase"/>
    <property type="match status" value="1"/>
</dbReference>
<keyword evidence="13" id="KW-0675">Receptor</keyword>
<feature type="binding site" evidence="18">
    <location>
        <position position="525"/>
    </location>
    <ligand>
        <name>ATP</name>
        <dbReference type="ChEBI" id="CHEBI:30616"/>
    </ligand>
</feature>
<keyword evidence="8 17" id="KW-0418">Kinase</keyword>
<dbReference type="PROSITE" id="PS50927">
    <property type="entry name" value="BULB_LECTIN"/>
    <property type="match status" value="1"/>
</dbReference>
<dbReference type="Pfam" id="PF08276">
    <property type="entry name" value="PAN_2"/>
    <property type="match status" value="1"/>
</dbReference>
<reference evidence="24" key="2">
    <citation type="submission" date="2015-07" db="EMBL/GenBank/DDBJ databases">
        <authorList>
            <person name="Noorani M."/>
        </authorList>
    </citation>
    <scope>NUCLEOTIDE SEQUENCE</scope>
    <source>
        <strain evidence="24">Yugu1</strain>
    </source>
</reference>
<dbReference type="PROSITE" id="PS50011">
    <property type="entry name" value="PROTEIN_KINASE_DOM"/>
    <property type="match status" value="1"/>
</dbReference>
<comment type="similarity">
    <text evidence="17">Belongs to the protein kinase superfamily. Ser/Thr protein kinase family.</text>
</comment>